<dbReference type="PROSITE" id="PS51000">
    <property type="entry name" value="HTH_DEOR_2"/>
    <property type="match status" value="1"/>
</dbReference>
<evidence type="ECO:0000313" key="6">
    <source>
        <dbReference type="Proteomes" id="UP000273977"/>
    </source>
</evidence>
<dbReference type="InterPro" id="IPR001034">
    <property type="entry name" value="DeoR_HTH"/>
</dbReference>
<gene>
    <name evidence="5" type="ORF">EF384_02130</name>
</gene>
<keyword evidence="3" id="KW-0804">Transcription</keyword>
<dbReference type="GO" id="GO:0003677">
    <property type="term" value="F:DNA binding"/>
    <property type="evidence" value="ECO:0007669"/>
    <property type="project" value="UniProtKB-KW"/>
</dbReference>
<dbReference type="PRINTS" id="PR00037">
    <property type="entry name" value="HTHLACR"/>
</dbReference>
<dbReference type="GO" id="GO:0003700">
    <property type="term" value="F:DNA-binding transcription factor activity"/>
    <property type="evidence" value="ECO:0007669"/>
    <property type="project" value="InterPro"/>
</dbReference>
<dbReference type="InterPro" id="IPR050313">
    <property type="entry name" value="Carb_Metab_HTH_regulators"/>
</dbReference>
<dbReference type="InterPro" id="IPR037171">
    <property type="entry name" value="NagB/RpiA_transferase-like"/>
</dbReference>
<name>A0A3N4GM23_9LACT</name>
<dbReference type="InterPro" id="IPR036388">
    <property type="entry name" value="WH-like_DNA-bd_sf"/>
</dbReference>
<dbReference type="AlphaFoldDB" id="A0A3N4GM23"/>
<sequence>MLLVERKKIIADYLKQHHMVDLQTLVSLTGASESTLRRDLDSMEEEGVLVRVHGGAKIKKAPNSVIGDEPRFSEKVASNAQEKRVIAKAAVEMVEPSQTIYLDAGTSSLLMIDFIEPAMRLNLVTNGVDQAIAASSKGLNIQLLGGTLRANTQAIVGQTAHKQLAKYHFHHVFLGMNGVDIHDGLTTTDEAEAFLKEQAANQSKNVHLLVDQTKFEKTYPINVAIDGKFDLITNSFEDRQMKAKYSEVYKIKEVKN</sequence>
<evidence type="ECO:0000259" key="4">
    <source>
        <dbReference type="PROSITE" id="PS51000"/>
    </source>
</evidence>
<evidence type="ECO:0000256" key="2">
    <source>
        <dbReference type="ARBA" id="ARBA00023125"/>
    </source>
</evidence>
<proteinExistence type="predicted"/>
<keyword evidence="2" id="KW-0238">DNA-binding</keyword>
<dbReference type="OrthoDB" id="9797223at2"/>
<keyword evidence="1" id="KW-0805">Transcription regulation</keyword>
<dbReference type="InterPro" id="IPR014036">
    <property type="entry name" value="DeoR-like_C"/>
</dbReference>
<dbReference type="EMBL" id="RKMG01000004">
    <property type="protein sequence ID" value="RPA62437.1"/>
    <property type="molecule type" value="Genomic_DNA"/>
</dbReference>
<dbReference type="Proteomes" id="UP000273977">
    <property type="component" value="Unassembled WGS sequence"/>
</dbReference>
<accession>A0A3N4GM23</accession>
<dbReference type="Pfam" id="PF00455">
    <property type="entry name" value="DeoRC"/>
    <property type="match status" value="1"/>
</dbReference>
<dbReference type="Gene3D" id="3.40.50.1360">
    <property type="match status" value="1"/>
</dbReference>
<dbReference type="SUPFAM" id="SSF46785">
    <property type="entry name" value="Winged helix' DNA-binding domain"/>
    <property type="match status" value="1"/>
</dbReference>
<keyword evidence="6" id="KW-1185">Reference proteome</keyword>
<dbReference type="PANTHER" id="PTHR30363:SF56">
    <property type="entry name" value="TRANSCRIPTIONAL REGULATOR, DEOR FAMILY"/>
    <property type="match status" value="1"/>
</dbReference>
<dbReference type="SMART" id="SM01134">
    <property type="entry name" value="DeoRC"/>
    <property type="match status" value="1"/>
</dbReference>
<dbReference type="InterPro" id="IPR036390">
    <property type="entry name" value="WH_DNA-bd_sf"/>
</dbReference>
<dbReference type="Gene3D" id="1.10.10.10">
    <property type="entry name" value="Winged helix-like DNA-binding domain superfamily/Winged helix DNA-binding domain"/>
    <property type="match status" value="1"/>
</dbReference>
<dbReference type="PROSITE" id="PS00894">
    <property type="entry name" value="HTH_DEOR_1"/>
    <property type="match status" value="1"/>
</dbReference>
<comment type="caution">
    <text evidence="5">The sequence shown here is derived from an EMBL/GenBank/DDBJ whole genome shotgun (WGS) entry which is preliminary data.</text>
</comment>
<feature type="domain" description="HTH deoR-type" evidence="4">
    <location>
        <begin position="3"/>
        <end position="58"/>
    </location>
</feature>
<evidence type="ECO:0000256" key="3">
    <source>
        <dbReference type="ARBA" id="ARBA00023163"/>
    </source>
</evidence>
<dbReference type="InterPro" id="IPR018356">
    <property type="entry name" value="Tscrpt_reg_HTH_DeoR_CS"/>
</dbReference>
<dbReference type="Pfam" id="PF08220">
    <property type="entry name" value="HTH_DeoR"/>
    <property type="match status" value="1"/>
</dbReference>
<evidence type="ECO:0000313" key="5">
    <source>
        <dbReference type="EMBL" id="RPA62437.1"/>
    </source>
</evidence>
<evidence type="ECO:0000256" key="1">
    <source>
        <dbReference type="ARBA" id="ARBA00023015"/>
    </source>
</evidence>
<dbReference type="SMART" id="SM00420">
    <property type="entry name" value="HTH_DEOR"/>
    <property type="match status" value="1"/>
</dbReference>
<dbReference type="PANTHER" id="PTHR30363">
    <property type="entry name" value="HTH-TYPE TRANSCRIPTIONAL REGULATOR SRLR-RELATED"/>
    <property type="match status" value="1"/>
</dbReference>
<reference evidence="5 6" key="1">
    <citation type="submission" date="2018-11" db="EMBL/GenBank/DDBJ databases">
        <title>Aerococcus sp. SJQ22, whole genome shotgun sequence.</title>
        <authorList>
            <person name="Sun L."/>
            <person name="Gao X."/>
            <person name="Chen W."/>
            <person name="Huang K."/>
        </authorList>
    </citation>
    <scope>NUCLEOTIDE SEQUENCE [LARGE SCALE GENOMIC DNA]</scope>
    <source>
        <strain evidence="5 6">SJQ22</strain>
    </source>
</reference>
<protein>
    <submittedName>
        <fullName evidence="5">DeoR/GlpR transcriptional regulator</fullName>
    </submittedName>
</protein>
<organism evidence="5 6">
    <name type="scientific">Aerococcus agrisoli</name>
    <dbReference type="NCBI Taxonomy" id="2487350"/>
    <lineage>
        <taxon>Bacteria</taxon>
        <taxon>Bacillati</taxon>
        <taxon>Bacillota</taxon>
        <taxon>Bacilli</taxon>
        <taxon>Lactobacillales</taxon>
        <taxon>Aerococcaceae</taxon>
        <taxon>Aerococcus</taxon>
    </lineage>
</organism>
<dbReference type="SUPFAM" id="SSF100950">
    <property type="entry name" value="NagB/RpiA/CoA transferase-like"/>
    <property type="match status" value="1"/>
</dbReference>
<dbReference type="RefSeq" id="WP_123779342.1">
    <property type="nucleotide sequence ID" value="NZ_RKMG01000004.1"/>
</dbReference>